<protein>
    <submittedName>
        <fullName evidence="4">LysM peptidoglycan-binding domain-containing protein</fullName>
    </submittedName>
</protein>
<proteinExistence type="predicted"/>
<feature type="domain" description="LysM" evidence="3">
    <location>
        <begin position="189"/>
        <end position="216"/>
    </location>
</feature>
<gene>
    <name evidence="4" type="ORF">HED64_16400</name>
</gene>
<sequence>MALTLLSLGMLWASAVLWAAVGAHSLPEAPLDFSSLERLTGVALGLLGAMVLLWLVAAFACALGARVALACGRRRESAALAALVPGFVARLTLAGLGGSLALATITLAAPPAVAGPAMTVAADCQPFSKISPSTSPLADTALTSNDPGAAESSQNGDELLSPGWIPHRVPLPLQRLLGGESTRTAIEVVVRPGDSLWAIAARNLPEDASVRDIAEAWPRWYEANRQLIGSNPNRLAVGAILRAPHHDTQRS</sequence>
<feature type="compositionally biased region" description="Polar residues" evidence="1">
    <location>
        <begin position="135"/>
        <end position="156"/>
    </location>
</feature>
<dbReference type="Proteomes" id="UP000746595">
    <property type="component" value="Unassembled WGS sequence"/>
</dbReference>
<keyword evidence="2" id="KW-0472">Membrane</keyword>
<keyword evidence="2" id="KW-1133">Transmembrane helix</keyword>
<feature type="region of interest" description="Disordered" evidence="1">
    <location>
        <begin position="135"/>
        <end position="161"/>
    </location>
</feature>
<evidence type="ECO:0000313" key="5">
    <source>
        <dbReference type="Proteomes" id="UP000746595"/>
    </source>
</evidence>
<reference evidence="4 5" key="1">
    <citation type="submission" date="2020-04" db="EMBL/GenBank/DDBJ databases">
        <title>Paeniglutamicibacter sp. ANT13_2, a novel actinomycete isolated from sediment in Antarctica.</title>
        <authorList>
            <person name="Sakdapetsiri C."/>
            <person name="Pinyakong O."/>
        </authorList>
    </citation>
    <scope>NUCLEOTIDE SEQUENCE [LARGE SCALE GENOMIC DNA]</scope>
    <source>
        <strain evidence="4 5">ANT13_2</strain>
    </source>
</reference>
<dbReference type="InterPro" id="IPR018392">
    <property type="entry name" value="LysM"/>
</dbReference>
<comment type="caution">
    <text evidence="4">The sequence shown here is derived from an EMBL/GenBank/DDBJ whole genome shotgun (WGS) entry which is preliminary data.</text>
</comment>
<dbReference type="Pfam" id="PF01476">
    <property type="entry name" value="LysM"/>
    <property type="match status" value="1"/>
</dbReference>
<keyword evidence="5" id="KW-1185">Reference proteome</keyword>
<keyword evidence="2" id="KW-0812">Transmembrane</keyword>
<evidence type="ECO:0000256" key="1">
    <source>
        <dbReference type="SAM" id="MobiDB-lite"/>
    </source>
</evidence>
<dbReference type="EMBL" id="JAAWVT010000009">
    <property type="protein sequence ID" value="NKG22281.1"/>
    <property type="molecule type" value="Genomic_DNA"/>
</dbReference>
<evidence type="ECO:0000259" key="3">
    <source>
        <dbReference type="Pfam" id="PF01476"/>
    </source>
</evidence>
<accession>A0ABX1G7N9</accession>
<feature type="transmembrane region" description="Helical" evidence="2">
    <location>
        <begin position="43"/>
        <end position="65"/>
    </location>
</feature>
<evidence type="ECO:0000313" key="4">
    <source>
        <dbReference type="EMBL" id="NKG22281.1"/>
    </source>
</evidence>
<evidence type="ECO:0000256" key="2">
    <source>
        <dbReference type="SAM" id="Phobius"/>
    </source>
</evidence>
<dbReference type="InterPro" id="IPR036779">
    <property type="entry name" value="LysM_dom_sf"/>
</dbReference>
<feature type="transmembrane region" description="Helical" evidence="2">
    <location>
        <begin position="77"/>
        <end position="102"/>
    </location>
</feature>
<dbReference type="RefSeq" id="WP_168153065.1">
    <property type="nucleotide sequence ID" value="NZ_JAAWVT010000009.1"/>
</dbReference>
<dbReference type="Gene3D" id="3.10.350.10">
    <property type="entry name" value="LysM domain"/>
    <property type="match status" value="1"/>
</dbReference>
<name>A0ABX1G7N9_9MICC</name>
<dbReference type="CDD" id="cd00118">
    <property type="entry name" value="LysM"/>
    <property type="match status" value="1"/>
</dbReference>
<organism evidence="4 5">
    <name type="scientific">Paeniglutamicibacter terrestris</name>
    <dbReference type="NCBI Taxonomy" id="2723403"/>
    <lineage>
        <taxon>Bacteria</taxon>
        <taxon>Bacillati</taxon>
        <taxon>Actinomycetota</taxon>
        <taxon>Actinomycetes</taxon>
        <taxon>Micrococcales</taxon>
        <taxon>Micrococcaceae</taxon>
        <taxon>Paeniglutamicibacter</taxon>
    </lineage>
</organism>